<dbReference type="GeneID" id="19275096"/>
<dbReference type="RefSeq" id="XP_007836855.1">
    <property type="nucleotide sequence ID" value="XM_007838664.1"/>
</dbReference>
<dbReference type="OrthoDB" id="4772092at2759"/>
<keyword evidence="2" id="KW-1185">Reference proteome</keyword>
<evidence type="ECO:0000313" key="2">
    <source>
        <dbReference type="Proteomes" id="UP000030651"/>
    </source>
</evidence>
<sequence length="73" mass="8289">MPADAEAEAPPLSRWRYKTRSLEKPKYKTEKECMASDDPRDLTAFVVDYIRQYGKANSQDILALSDASLPLIL</sequence>
<evidence type="ECO:0000313" key="1">
    <source>
        <dbReference type="EMBL" id="ETS78021.1"/>
    </source>
</evidence>
<accession>W3WYP5</accession>
<dbReference type="HOGENOM" id="CLU_2705635_0_0_1"/>
<name>W3WYP5_PESFW</name>
<gene>
    <name evidence="1" type="ORF">PFICI_10083</name>
</gene>
<dbReference type="KEGG" id="pfy:PFICI_10083"/>
<proteinExistence type="predicted"/>
<dbReference type="InParanoid" id="W3WYP5"/>
<dbReference type="AlphaFoldDB" id="W3WYP5"/>
<dbReference type="EMBL" id="KI912115">
    <property type="protein sequence ID" value="ETS78021.1"/>
    <property type="molecule type" value="Genomic_DNA"/>
</dbReference>
<protein>
    <submittedName>
        <fullName evidence="1">Uncharacterized protein</fullName>
    </submittedName>
</protein>
<dbReference type="Proteomes" id="UP000030651">
    <property type="component" value="Unassembled WGS sequence"/>
</dbReference>
<reference evidence="2" key="1">
    <citation type="journal article" date="2015" name="BMC Genomics">
        <title>Genomic and transcriptomic analysis of the endophytic fungus Pestalotiopsis fici reveals its lifestyle and high potential for synthesis of natural products.</title>
        <authorList>
            <person name="Wang X."/>
            <person name="Zhang X."/>
            <person name="Liu L."/>
            <person name="Xiang M."/>
            <person name="Wang W."/>
            <person name="Sun X."/>
            <person name="Che Y."/>
            <person name="Guo L."/>
            <person name="Liu G."/>
            <person name="Guo L."/>
            <person name="Wang C."/>
            <person name="Yin W.B."/>
            <person name="Stadler M."/>
            <person name="Zhang X."/>
            <person name="Liu X."/>
        </authorList>
    </citation>
    <scope>NUCLEOTIDE SEQUENCE [LARGE SCALE GENOMIC DNA]</scope>
    <source>
        <strain evidence="2">W106-1 / CGMCC3.15140</strain>
    </source>
</reference>
<organism evidence="1 2">
    <name type="scientific">Pestalotiopsis fici (strain W106-1 / CGMCC3.15140)</name>
    <dbReference type="NCBI Taxonomy" id="1229662"/>
    <lineage>
        <taxon>Eukaryota</taxon>
        <taxon>Fungi</taxon>
        <taxon>Dikarya</taxon>
        <taxon>Ascomycota</taxon>
        <taxon>Pezizomycotina</taxon>
        <taxon>Sordariomycetes</taxon>
        <taxon>Xylariomycetidae</taxon>
        <taxon>Amphisphaeriales</taxon>
        <taxon>Sporocadaceae</taxon>
        <taxon>Pestalotiopsis</taxon>
    </lineage>
</organism>